<dbReference type="InterPro" id="IPR046433">
    <property type="entry name" value="ActCoA_hydro"/>
</dbReference>
<evidence type="ECO:0000256" key="2">
    <source>
        <dbReference type="ARBA" id="ARBA00022679"/>
    </source>
</evidence>
<dbReference type="InterPro" id="IPR023990">
    <property type="entry name" value="Butryl-CoA_acetate_CoA_Tfrase"/>
</dbReference>
<evidence type="ECO:0000259" key="5">
    <source>
        <dbReference type="Pfam" id="PF13336"/>
    </source>
</evidence>
<feature type="binding site" evidence="3">
    <location>
        <position position="338"/>
    </location>
    <ligand>
        <name>CoA</name>
        <dbReference type="ChEBI" id="CHEBI:57287"/>
    </ligand>
</feature>
<feature type="active site" description="5-glutamyl coenzyme A thioester intermediate" evidence="3">
    <location>
        <position position="240"/>
    </location>
</feature>
<reference evidence="7" key="1">
    <citation type="submission" date="2016-01" db="EMBL/GenBank/DDBJ databases">
        <authorList>
            <person name="Mitreva M."/>
            <person name="Pepin K.H."/>
            <person name="Mihindukulasuriya K.A."/>
            <person name="Fulton R."/>
            <person name="Fronick C."/>
            <person name="O'Laughlin M."/>
            <person name="Miner T."/>
            <person name="Herter B."/>
            <person name="Rosa B.A."/>
            <person name="Cordes M."/>
            <person name="Tomlinson C."/>
            <person name="Wollam A."/>
            <person name="Palsikar V.B."/>
            <person name="Mardis E.R."/>
            <person name="Wilson R.K."/>
        </authorList>
    </citation>
    <scope>NUCLEOTIDE SEQUENCE [LARGE SCALE GENOMIC DNA]</scope>
    <source>
        <strain evidence="7">DNF00729</strain>
    </source>
</reference>
<comment type="subcellular location">
    <subcellularLocation>
        <location evidence="3">Cytoplasm</location>
    </subcellularLocation>
</comment>
<dbReference type="PATRIC" id="fig|755172.3.peg.93"/>
<evidence type="ECO:0000259" key="4">
    <source>
        <dbReference type="Pfam" id="PF02550"/>
    </source>
</evidence>
<dbReference type="GO" id="GO:0005737">
    <property type="term" value="C:cytoplasm"/>
    <property type="evidence" value="ECO:0007669"/>
    <property type="project" value="UniProtKB-SubCell"/>
</dbReference>
<feature type="binding site" evidence="3">
    <location>
        <begin position="215"/>
        <end position="219"/>
    </location>
    <ligand>
        <name>CoA</name>
        <dbReference type="ChEBI" id="CHEBI:57287"/>
    </ligand>
</feature>
<accession>A0A134AL17</accession>
<dbReference type="Gene3D" id="3.40.1080.20">
    <property type="entry name" value="Acetyl-CoA hydrolase/transferase C-terminal domain"/>
    <property type="match status" value="1"/>
</dbReference>
<dbReference type="InterPro" id="IPR037171">
    <property type="entry name" value="NagB/RpiA_transferase-like"/>
</dbReference>
<dbReference type="EMBL" id="LSDG01000002">
    <property type="protein sequence ID" value="KXB68385.1"/>
    <property type="molecule type" value="Genomic_DNA"/>
</dbReference>
<dbReference type="PANTHER" id="PTHR21432">
    <property type="entry name" value="ACETYL-COA HYDROLASE-RELATED"/>
    <property type="match status" value="1"/>
</dbReference>
<evidence type="ECO:0000256" key="1">
    <source>
        <dbReference type="ARBA" id="ARBA00009632"/>
    </source>
</evidence>
<keyword evidence="2 3" id="KW-0808">Transferase</keyword>
<dbReference type="Pfam" id="PF02550">
    <property type="entry name" value="AcetylCoA_hydro"/>
    <property type="match status" value="1"/>
</dbReference>
<evidence type="ECO:0000256" key="3">
    <source>
        <dbReference type="HAMAP-Rule" id="MF_03228"/>
    </source>
</evidence>
<keyword evidence="3" id="KW-0963">Cytoplasm</keyword>
<keyword evidence="7" id="KW-1185">Reference proteome</keyword>
<dbReference type="Gene3D" id="3.30.750.70">
    <property type="entry name" value="4-hydroxybutyrate coenzyme like domains"/>
    <property type="match status" value="1"/>
</dbReference>
<dbReference type="GO" id="GO:0006084">
    <property type="term" value="P:acetyl-CoA metabolic process"/>
    <property type="evidence" value="ECO:0007669"/>
    <property type="project" value="UniProtKB-UniRule"/>
</dbReference>
<organism evidence="6 7">
    <name type="scientific">Aedoeadaptatus coxii</name>
    <dbReference type="NCBI Taxonomy" id="755172"/>
    <lineage>
        <taxon>Bacteria</taxon>
        <taxon>Bacillati</taxon>
        <taxon>Bacillota</taxon>
        <taxon>Tissierellia</taxon>
        <taxon>Tissierellales</taxon>
        <taxon>Peptoniphilaceae</taxon>
        <taxon>Aedoeadaptatus</taxon>
    </lineage>
</organism>
<dbReference type="PANTHER" id="PTHR21432:SF20">
    <property type="entry name" value="ACETYL-COA HYDROLASE"/>
    <property type="match status" value="1"/>
</dbReference>
<name>A0A134AL17_9FIRM</name>
<comment type="pathway">
    <text evidence="3">Lipid metabolism; butanoate metabolism.</text>
</comment>
<comment type="function">
    <text evidence="3">Coenzyme A-transferase that converts butyrate to butyryl-CoA.</text>
</comment>
<dbReference type="GO" id="GO:0008775">
    <property type="term" value="F:acetate CoA-transferase activity"/>
    <property type="evidence" value="ECO:0007669"/>
    <property type="project" value="InterPro"/>
</dbReference>
<dbReference type="Pfam" id="PF13336">
    <property type="entry name" value="AcetylCoA_hyd_C"/>
    <property type="match status" value="1"/>
</dbReference>
<dbReference type="InterPro" id="IPR003702">
    <property type="entry name" value="ActCoA_hydro_N"/>
</dbReference>
<proteinExistence type="inferred from homology"/>
<dbReference type="RefSeq" id="WP_068366122.1">
    <property type="nucleotide sequence ID" value="NZ_KQ960155.1"/>
</dbReference>
<dbReference type="GO" id="GO:0006083">
    <property type="term" value="P:acetate metabolic process"/>
    <property type="evidence" value="ECO:0007669"/>
    <property type="project" value="InterPro"/>
</dbReference>
<dbReference type="AlphaFoldDB" id="A0A134AL17"/>
<dbReference type="InterPro" id="IPR038460">
    <property type="entry name" value="AcetylCoA_hyd_C_sf"/>
</dbReference>
<dbReference type="HAMAP" id="MF_03228">
    <property type="entry name" value="But_CoA_trans"/>
    <property type="match status" value="1"/>
</dbReference>
<gene>
    <name evidence="6" type="ORF">HMPREF1863_00097</name>
</gene>
<dbReference type="Proteomes" id="UP000070442">
    <property type="component" value="Unassembled WGS sequence"/>
</dbReference>
<comment type="caution">
    <text evidence="6">The sequence shown here is derived from an EMBL/GenBank/DDBJ whole genome shotgun (WGS) entry which is preliminary data.</text>
</comment>
<comment type="similarity">
    <text evidence="1 3">Belongs to the acetyl-CoA hydrolase/transferase family.</text>
</comment>
<comment type="catalytic activity">
    <reaction evidence="3">
        <text>butanoate + acetyl-CoA = butanoyl-CoA + acetate</text>
        <dbReference type="Rhea" id="RHEA:30071"/>
        <dbReference type="ChEBI" id="CHEBI:17968"/>
        <dbReference type="ChEBI" id="CHEBI:30089"/>
        <dbReference type="ChEBI" id="CHEBI:57288"/>
        <dbReference type="ChEBI" id="CHEBI:57371"/>
    </reaction>
</comment>
<feature type="domain" description="Acetyl-CoA hydrolase/transferase C-terminal" evidence="5">
    <location>
        <begin position="274"/>
        <end position="428"/>
    </location>
</feature>
<keyword evidence="3" id="KW-0276">Fatty acid metabolism</keyword>
<dbReference type="InterPro" id="IPR026888">
    <property type="entry name" value="AcetylCoA_hyd_C"/>
</dbReference>
<dbReference type="GO" id="GO:0019605">
    <property type="term" value="P:butyrate metabolic process"/>
    <property type="evidence" value="ECO:0007669"/>
    <property type="project" value="UniProtKB-UniRule"/>
</dbReference>
<dbReference type="UniPathway" id="UPA00863"/>
<dbReference type="Gene3D" id="3.40.1080.10">
    <property type="entry name" value="Glutaconate Coenzyme A-transferase"/>
    <property type="match status" value="1"/>
</dbReference>
<dbReference type="STRING" id="755172.HMPREF1863_00097"/>
<evidence type="ECO:0000313" key="7">
    <source>
        <dbReference type="Proteomes" id="UP000070442"/>
    </source>
</evidence>
<keyword evidence="3" id="KW-0443">Lipid metabolism</keyword>
<sequence>MDLEKEYRQKVITAEEGAALVKEGDVLELGFAAIFPVHFDEALAARKDDFRHVVIRNGILSNPSKLLEVGEPFEWQSWHATPDVRRAIERGTANHIPIRYSEMPRYIRENVRTDILVLPVSEMDEHGYFNFGLDSSHFLDQARMAKTVVVEVNPLQPRVAGRSESEIHLRDVDFIIETEGYPVAALPIRSYTEVDEKIAAFVVERIEDGSTLQLGIGALPGAVGDAIASSSLKNLGVHTEMYVDSFMDMTLAGKITGAMKTRDKGRQVFAFIEGSEKLYRFADENPELMSAPVDYVNDARVIADQYRMVSINTALHVNLRGEVSSETVGLRHISGAGGQLDFALGSYLAPDGKGFICLHSSRVDKNGVRHSNIVPDFSAGTIVTMVAPVTQYVVTEYGVANLKGKSTYERAKALIAIAHPECREELIRGAKAKGVWR</sequence>
<feature type="domain" description="Acetyl-CoA hydrolase/transferase N-terminal" evidence="4">
    <location>
        <begin position="4"/>
        <end position="187"/>
    </location>
</feature>
<dbReference type="OrthoDB" id="9801795at2"/>
<dbReference type="SUPFAM" id="SSF100950">
    <property type="entry name" value="NagB/RpiA/CoA transferase-like"/>
    <property type="match status" value="2"/>
</dbReference>
<protein>
    <recommendedName>
        <fullName evidence="3">Probable butyrate:acetyl-CoA coenzyme A-transferase</fullName>
        <shortName evidence="3">Butyrate CoA-transferase</shortName>
        <ecNumber evidence="3">2.8.3.-</ecNumber>
    </recommendedName>
</protein>
<evidence type="ECO:0000313" key="6">
    <source>
        <dbReference type="EMBL" id="KXB68385.1"/>
    </source>
</evidence>
<dbReference type="EC" id="2.8.3.-" evidence="3"/>
<feature type="binding site" evidence="3">
    <location>
        <position position="315"/>
    </location>
    <ligand>
        <name>CoA</name>
        <dbReference type="ChEBI" id="CHEBI:57287"/>
    </ligand>
</feature>